<dbReference type="InterPro" id="IPR009057">
    <property type="entry name" value="Homeodomain-like_sf"/>
</dbReference>
<dbReference type="PANTHER" id="PTHR43280">
    <property type="entry name" value="ARAC-FAMILY TRANSCRIPTIONAL REGULATOR"/>
    <property type="match status" value="1"/>
</dbReference>
<protein>
    <submittedName>
        <fullName evidence="5">HTH-type transcriptional regulator ChbR</fullName>
    </submittedName>
</protein>
<dbReference type="InterPro" id="IPR018060">
    <property type="entry name" value="HTH_AraC"/>
</dbReference>
<dbReference type="InterPro" id="IPR020449">
    <property type="entry name" value="Tscrpt_reg_AraC-type_HTH"/>
</dbReference>
<gene>
    <name evidence="5" type="primary">chbR</name>
    <name evidence="5" type="ORF">PAECIP111892_03056</name>
</gene>
<evidence type="ECO:0000259" key="4">
    <source>
        <dbReference type="PROSITE" id="PS01124"/>
    </source>
</evidence>
<keyword evidence="6" id="KW-1185">Reference proteome</keyword>
<evidence type="ECO:0000313" key="6">
    <source>
        <dbReference type="Proteomes" id="UP000838324"/>
    </source>
</evidence>
<dbReference type="InterPro" id="IPR018062">
    <property type="entry name" value="HTH_AraC-typ_CS"/>
</dbReference>
<evidence type="ECO:0000256" key="3">
    <source>
        <dbReference type="ARBA" id="ARBA00023163"/>
    </source>
</evidence>
<dbReference type="Pfam" id="PF02311">
    <property type="entry name" value="AraC_binding"/>
    <property type="match status" value="1"/>
</dbReference>
<dbReference type="PRINTS" id="PR00032">
    <property type="entry name" value="HTHARAC"/>
</dbReference>
<dbReference type="Proteomes" id="UP000838324">
    <property type="component" value="Unassembled WGS sequence"/>
</dbReference>
<organism evidence="5 6">
    <name type="scientific">Paenibacillus auburnensis</name>
    <dbReference type="NCBI Taxonomy" id="2905649"/>
    <lineage>
        <taxon>Bacteria</taxon>
        <taxon>Bacillati</taxon>
        <taxon>Bacillota</taxon>
        <taxon>Bacilli</taxon>
        <taxon>Bacillales</taxon>
        <taxon>Paenibacillaceae</taxon>
        <taxon>Paenibacillus</taxon>
    </lineage>
</organism>
<evidence type="ECO:0000256" key="2">
    <source>
        <dbReference type="ARBA" id="ARBA00023125"/>
    </source>
</evidence>
<dbReference type="Pfam" id="PF12833">
    <property type="entry name" value="HTH_18"/>
    <property type="match status" value="1"/>
</dbReference>
<keyword evidence="1" id="KW-0805">Transcription regulation</keyword>
<dbReference type="SUPFAM" id="SSF51215">
    <property type="entry name" value="Regulatory protein AraC"/>
    <property type="match status" value="1"/>
</dbReference>
<feature type="domain" description="HTH araC/xylS-type" evidence="4">
    <location>
        <begin position="169"/>
        <end position="274"/>
    </location>
</feature>
<keyword evidence="2" id="KW-0238">DNA-binding</keyword>
<dbReference type="InterPro" id="IPR014710">
    <property type="entry name" value="RmlC-like_jellyroll"/>
</dbReference>
<dbReference type="Gene3D" id="2.60.120.10">
    <property type="entry name" value="Jelly Rolls"/>
    <property type="match status" value="1"/>
</dbReference>
<reference evidence="5" key="1">
    <citation type="submission" date="2022-01" db="EMBL/GenBank/DDBJ databases">
        <authorList>
            <person name="Criscuolo A."/>
        </authorList>
    </citation>
    <scope>NUCLEOTIDE SEQUENCE</scope>
    <source>
        <strain evidence="5">CIP111892</strain>
    </source>
</reference>
<evidence type="ECO:0000313" key="5">
    <source>
        <dbReference type="EMBL" id="CAH1208138.1"/>
    </source>
</evidence>
<dbReference type="InterPro" id="IPR037923">
    <property type="entry name" value="HTH-like"/>
</dbReference>
<dbReference type="EMBL" id="CAKMMG010000003">
    <property type="protein sequence ID" value="CAH1208138.1"/>
    <property type="molecule type" value="Genomic_DNA"/>
</dbReference>
<dbReference type="PROSITE" id="PS00041">
    <property type="entry name" value="HTH_ARAC_FAMILY_1"/>
    <property type="match status" value="1"/>
</dbReference>
<dbReference type="SUPFAM" id="SSF46689">
    <property type="entry name" value="Homeodomain-like"/>
    <property type="match status" value="1"/>
</dbReference>
<dbReference type="Gene3D" id="1.10.10.60">
    <property type="entry name" value="Homeodomain-like"/>
    <property type="match status" value="2"/>
</dbReference>
<proteinExistence type="predicted"/>
<accession>A0ABM9CCI6</accession>
<dbReference type="SMART" id="SM00342">
    <property type="entry name" value="HTH_ARAC"/>
    <property type="match status" value="1"/>
</dbReference>
<dbReference type="InterPro" id="IPR003313">
    <property type="entry name" value="AraC-bd"/>
</dbReference>
<evidence type="ECO:0000256" key="1">
    <source>
        <dbReference type="ARBA" id="ARBA00023015"/>
    </source>
</evidence>
<dbReference type="RefSeq" id="WP_236334511.1">
    <property type="nucleotide sequence ID" value="NZ_CAKMMG010000003.1"/>
</dbReference>
<sequence>MKIFKYTAESHMGTDTESHFFTVSSLKHASPIHSHDFFELFLVTRGRALHIVNGASLPIAEGTLVFIRPDDVHYYEQEGDYDMEFINICCTKQAMDTVFAFLGDAIHPDSLLSPSLPPSIILSPMEKEQLKDRLEHIGLAGDKSRGLLRAVLVELLIHYFWQFQHKQEDPLPLWLESLLIQMKRKDNFIQGIPRMYELSGRSPGHINRVFKNRLSTTPVEYINGLRLEYAKHLLATTNLSITEISLSCGFNNLSHYYHLFKSSFGVTPLEFRARHSP</sequence>
<keyword evidence="3" id="KW-0804">Transcription</keyword>
<dbReference type="PANTHER" id="PTHR43280:SF28">
    <property type="entry name" value="HTH-TYPE TRANSCRIPTIONAL ACTIVATOR RHAS"/>
    <property type="match status" value="1"/>
</dbReference>
<dbReference type="PROSITE" id="PS01124">
    <property type="entry name" value="HTH_ARAC_FAMILY_2"/>
    <property type="match status" value="1"/>
</dbReference>
<name>A0ABM9CCI6_9BACL</name>
<comment type="caution">
    <text evidence="5">The sequence shown here is derived from an EMBL/GenBank/DDBJ whole genome shotgun (WGS) entry which is preliminary data.</text>
</comment>